<feature type="chain" id="PRO_5038992703" description="Bulb-type lectin domain-containing protein" evidence="2">
    <location>
        <begin position="25"/>
        <end position="634"/>
    </location>
</feature>
<gene>
    <name evidence="4" type="ORF">HP550_02775</name>
</gene>
<feature type="signal peptide" evidence="2">
    <location>
        <begin position="1"/>
        <end position="24"/>
    </location>
</feature>
<feature type="domain" description="Bulb-type lectin" evidence="3">
    <location>
        <begin position="40"/>
        <end position="147"/>
    </location>
</feature>
<feature type="region of interest" description="Disordered" evidence="1">
    <location>
        <begin position="615"/>
        <end position="634"/>
    </location>
</feature>
<dbReference type="Gene3D" id="2.90.10.30">
    <property type="match status" value="1"/>
</dbReference>
<dbReference type="Gene3D" id="2.90.10.10">
    <property type="entry name" value="Bulb-type lectin domain"/>
    <property type="match status" value="1"/>
</dbReference>
<dbReference type="AlphaFoldDB" id="A0A7Y5ZZ54"/>
<evidence type="ECO:0000256" key="1">
    <source>
        <dbReference type="SAM" id="MobiDB-lite"/>
    </source>
</evidence>
<name>A0A7Y5ZZ54_9CELL</name>
<evidence type="ECO:0000256" key="2">
    <source>
        <dbReference type="SAM" id="SignalP"/>
    </source>
</evidence>
<reference evidence="4 5" key="1">
    <citation type="submission" date="2020-05" db="EMBL/GenBank/DDBJ databases">
        <title>Genome Sequencing of Type Strains.</title>
        <authorList>
            <person name="Lemaire J.F."/>
            <person name="Inderbitzin P."/>
            <person name="Gregorio O.A."/>
            <person name="Collins S.B."/>
            <person name="Wespe N."/>
            <person name="Knight-Connoni V."/>
        </authorList>
    </citation>
    <scope>NUCLEOTIDE SEQUENCE [LARGE SCALE GENOMIC DNA]</scope>
    <source>
        <strain evidence="4 5">ATCC 25174</strain>
    </source>
</reference>
<evidence type="ECO:0000313" key="4">
    <source>
        <dbReference type="EMBL" id="NUU16173.1"/>
    </source>
</evidence>
<dbReference type="InterPro" id="IPR036426">
    <property type="entry name" value="Bulb-type_lectin_dom_sf"/>
</dbReference>
<dbReference type="EMBL" id="JABMCI010000042">
    <property type="protein sequence ID" value="NUU16173.1"/>
    <property type="molecule type" value="Genomic_DNA"/>
</dbReference>
<evidence type="ECO:0000313" key="5">
    <source>
        <dbReference type="Proteomes" id="UP000565724"/>
    </source>
</evidence>
<keyword evidence="2" id="KW-0732">Signal</keyword>
<protein>
    <recommendedName>
        <fullName evidence="3">Bulb-type lectin domain-containing protein</fullName>
    </recommendedName>
</protein>
<dbReference type="InterPro" id="IPR001480">
    <property type="entry name" value="Bulb-type_lectin_dom"/>
</dbReference>
<evidence type="ECO:0000259" key="3">
    <source>
        <dbReference type="PROSITE" id="PS50927"/>
    </source>
</evidence>
<accession>A0A7Y5ZZ54</accession>
<organism evidence="4 5">
    <name type="scientific">Cellulomonas humilata</name>
    <dbReference type="NCBI Taxonomy" id="144055"/>
    <lineage>
        <taxon>Bacteria</taxon>
        <taxon>Bacillati</taxon>
        <taxon>Actinomycetota</taxon>
        <taxon>Actinomycetes</taxon>
        <taxon>Micrococcales</taxon>
        <taxon>Cellulomonadaceae</taxon>
        <taxon>Cellulomonas</taxon>
    </lineage>
</organism>
<sequence length="634" mass="64939">MHTRIRPIALVAILAVGIATVAVTAPAIADASGACAPQSSDRLVPGQTLEVGQKITSQNGAYTFGIEAGGTIAIRTSAGGALWKHGAAGTDSTLTLTTPGDLELRTASGAVRWRSAVTGACPAVVVLNDGRVVGADGTAERWSIPVKRAKNATVPVVVAGTPTPSATPLPVLSATTCTARADRLVAGQSLTAGKGITSANGRYRFAVATDGALAITSTSTGNALWRKASPGAGAAVKLATDGTLTYASGSAVAWTQSSGSACPVVVVRDDGRVTGAAGGKVLWSIPSTIPAPDVVTPAPTPTPTTTPTPTPTPTPTATATPKPTPAPTPTPTPVPVPPSKPTPGTRVAALHPFASSAFWNTAIGSGAKYESASSKATANFLSGKPNINSSMWSYAIYKAKSSDPQATVTNTNNGQVFTLRIPAGTVATGGTDMHTGVIQPDGYTAYEFYKFKPVGTNKYETTRVVVTDLRGDGLANGSRASSISFYGGMIRAEELANHSIQHTIGIGVPASMLKLGPVWPARTQDTAAPTTYVGQLPMGSMLAIPPSVDLNSLGLTDDGLALGRALQDYGGHVLIQSGTVALYCEQNCDQPQVKELWAAWQVLYPYMRVVTNNTADNVGGGGTRRQPPLPELQQ</sequence>
<proteinExistence type="predicted"/>
<dbReference type="PRINTS" id="PR01217">
    <property type="entry name" value="PRICHEXTENSN"/>
</dbReference>
<keyword evidence="5" id="KW-1185">Reference proteome</keyword>
<feature type="region of interest" description="Disordered" evidence="1">
    <location>
        <begin position="288"/>
        <end position="344"/>
    </location>
</feature>
<dbReference type="PROSITE" id="PS50927">
    <property type="entry name" value="BULB_LECTIN"/>
    <property type="match status" value="1"/>
</dbReference>
<feature type="compositionally biased region" description="Pro residues" evidence="1">
    <location>
        <begin position="322"/>
        <end position="341"/>
    </location>
</feature>
<feature type="compositionally biased region" description="Pro residues" evidence="1">
    <location>
        <begin position="298"/>
        <end position="314"/>
    </location>
</feature>
<comment type="caution">
    <text evidence="4">The sequence shown here is derived from an EMBL/GenBank/DDBJ whole genome shotgun (WGS) entry which is preliminary data.</text>
</comment>
<dbReference type="SUPFAM" id="SSF51110">
    <property type="entry name" value="alpha-D-mannose-specific plant lectins"/>
    <property type="match status" value="1"/>
</dbReference>
<dbReference type="Proteomes" id="UP000565724">
    <property type="component" value="Unassembled WGS sequence"/>
</dbReference>
<dbReference type="RefSeq" id="WP_175346072.1">
    <property type="nucleotide sequence ID" value="NZ_JABMCI010000042.1"/>
</dbReference>